<dbReference type="NCBIfam" id="TIGR02532">
    <property type="entry name" value="IV_pilin_GFxxxE"/>
    <property type="match status" value="1"/>
</dbReference>
<name>A0A518AZG6_9BACT</name>
<dbReference type="InterPro" id="IPR027558">
    <property type="entry name" value="Pre_pil_HX9DG_C"/>
</dbReference>
<protein>
    <recommendedName>
        <fullName evidence="2">DUF1559 domain-containing protein</fullName>
    </recommendedName>
</protein>
<dbReference type="Gene3D" id="3.30.700.10">
    <property type="entry name" value="Glycoprotein, Type 4 Pilin"/>
    <property type="match status" value="1"/>
</dbReference>
<dbReference type="PANTHER" id="PTHR30093:SF2">
    <property type="entry name" value="TYPE II SECRETION SYSTEM PROTEIN H"/>
    <property type="match status" value="1"/>
</dbReference>
<reference evidence="3 4" key="1">
    <citation type="submission" date="2019-02" db="EMBL/GenBank/DDBJ databases">
        <title>Deep-cultivation of Planctomycetes and their phenomic and genomic characterization uncovers novel biology.</title>
        <authorList>
            <person name="Wiegand S."/>
            <person name="Jogler M."/>
            <person name="Boedeker C."/>
            <person name="Pinto D."/>
            <person name="Vollmers J."/>
            <person name="Rivas-Marin E."/>
            <person name="Kohn T."/>
            <person name="Peeters S.H."/>
            <person name="Heuer A."/>
            <person name="Rast P."/>
            <person name="Oberbeckmann S."/>
            <person name="Bunk B."/>
            <person name="Jeske O."/>
            <person name="Meyerdierks A."/>
            <person name="Storesund J.E."/>
            <person name="Kallscheuer N."/>
            <person name="Luecker S."/>
            <person name="Lage O.M."/>
            <person name="Pohl T."/>
            <person name="Merkel B.J."/>
            <person name="Hornburger P."/>
            <person name="Mueller R.-W."/>
            <person name="Bruemmer F."/>
            <person name="Labrenz M."/>
            <person name="Spormann A.M."/>
            <person name="Op den Camp H."/>
            <person name="Overmann J."/>
            <person name="Amann R."/>
            <person name="Jetten M.S.M."/>
            <person name="Mascher T."/>
            <person name="Medema M.H."/>
            <person name="Devos D.P."/>
            <person name="Kaster A.-K."/>
            <person name="Ovreas L."/>
            <person name="Rohde M."/>
            <person name="Galperin M.Y."/>
            <person name="Jogler C."/>
        </authorList>
    </citation>
    <scope>NUCLEOTIDE SEQUENCE [LARGE SCALE GENOMIC DNA]</scope>
    <source>
        <strain evidence="3 4">Pan216</strain>
    </source>
</reference>
<evidence type="ECO:0000259" key="2">
    <source>
        <dbReference type="Pfam" id="PF07596"/>
    </source>
</evidence>
<keyword evidence="1" id="KW-1133">Transmembrane helix</keyword>
<evidence type="ECO:0000313" key="4">
    <source>
        <dbReference type="Proteomes" id="UP000317093"/>
    </source>
</evidence>
<dbReference type="Pfam" id="PF07963">
    <property type="entry name" value="N_methyl"/>
    <property type="match status" value="1"/>
</dbReference>
<dbReference type="EMBL" id="CP036279">
    <property type="protein sequence ID" value="QDU60103.1"/>
    <property type="molecule type" value="Genomic_DNA"/>
</dbReference>
<dbReference type="InterPro" id="IPR011453">
    <property type="entry name" value="DUF1559"/>
</dbReference>
<gene>
    <name evidence="3" type="ORF">Pan216_09400</name>
</gene>
<dbReference type="AlphaFoldDB" id="A0A518AZG6"/>
<dbReference type="Pfam" id="PF07596">
    <property type="entry name" value="SBP_bac_10"/>
    <property type="match status" value="1"/>
</dbReference>
<dbReference type="InterPro" id="IPR012902">
    <property type="entry name" value="N_methyl_site"/>
</dbReference>
<feature type="domain" description="DUF1559" evidence="2">
    <location>
        <begin position="33"/>
        <end position="292"/>
    </location>
</feature>
<dbReference type="KEGG" id="knv:Pan216_09400"/>
<keyword evidence="4" id="KW-1185">Reference proteome</keyword>
<sequence length="311" mass="33485">MTRRPRVGFTLVELLVVIAIIGVLVGLLLPAVQQAREAARRAQCTARMKQLGVALHNYHDAHGVLPPGQFQDAGNTIGSTTAQKGKGRYCWMQLLLPYIDQMALYDQVSPQFDGQTASWTWDGREKVVETLLCPSDPASPKVGGGVFQGNFLLSHGGGSFRTSSSATNGHNLDGLFYVISSVRFADIEDGTANTLAGSEIIQVPLGVDGGSDRRGRYYTCQHGNCTLAARDTPNTTLADQQYSGRFYDYEPFAPAAVATSGYYRTGARSFHPGGVNALVADGAVRFISNSISKTTWNRFGDRGDGQILGDL</sequence>
<dbReference type="OrthoDB" id="210498at2"/>
<accession>A0A518AZG6</accession>
<proteinExistence type="predicted"/>
<evidence type="ECO:0000313" key="3">
    <source>
        <dbReference type="EMBL" id="QDU60103.1"/>
    </source>
</evidence>
<dbReference type="RefSeq" id="WP_145255420.1">
    <property type="nucleotide sequence ID" value="NZ_CP036279.1"/>
</dbReference>
<dbReference type="NCBIfam" id="TIGR04294">
    <property type="entry name" value="pre_pil_HX9DG"/>
    <property type="match status" value="1"/>
</dbReference>
<dbReference type="InterPro" id="IPR045584">
    <property type="entry name" value="Pilin-like"/>
</dbReference>
<keyword evidence="1" id="KW-0472">Membrane</keyword>
<evidence type="ECO:0000256" key="1">
    <source>
        <dbReference type="SAM" id="Phobius"/>
    </source>
</evidence>
<dbReference type="SUPFAM" id="SSF54523">
    <property type="entry name" value="Pili subunits"/>
    <property type="match status" value="1"/>
</dbReference>
<dbReference type="PANTHER" id="PTHR30093">
    <property type="entry name" value="GENERAL SECRETION PATHWAY PROTEIN G"/>
    <property type="match status" value="1"/>
</dbReference>
<feature type="transmembrane region" description="Helical" evidence="1">
    <location>
        <begin position="12"/>
        <end position="32"/>
    </location>
</feature>
<organism evidence="3 4">
    <name type="scientific">Kolteria novifilia</name>
    <dbReference type="NCBI Taxonomy" id="2527975"/>
    <lineage>
        <taxon>Bacteria</taxon>
        <taxon>Pseudomonadati</taxon>
        <taxon>Planctomycetota</taxon>
        <taxon>Planctomycetia</taxon>
        <taxon>Kolteriales</taxon>
        <taxon>Kolteriaceae</taxon>
        <taxon>Kolteria</taxon>
    </lineage>
</organism>
<dbReference type="Proteomes" id="UP000317093">
    <property type="component" value="Chromosome"/>
</dbReference>
<keyword evidence="1" id="KW-0812">Transmembrane</keyword>